<feature type="transmembrane region" description="Helical" evidence="2">
    <location>
        <begin position="21"/>
        <end position="42"/>
    </location>
</feature>
<proteinExistence type="predicted"/>
<feature type="compositionally biased region" description="Gly residues" evidence="1">
    <location>
        <begin position="216"/>
        <end position="226"/>
    </location>
</feature>
<keyword evidence="4" id="KW-1185">Reference proteome</keyword>
<gene>
    <name evidence="3" type="ORF">C2845_PM11G05110</name>
</gene>
<feature type="compositionally biased region" description="Low complexity" evidence="1">
    <location>
        <begin position="83"/>
        <end position="125"/>
    </location>
</feature>
<dbReference type="Proteomes" id="UP000275267">
    <property type="component" value="Unassembled WGS sequence"/>
</dbReference>
<dbReference type="AlphaFoldDB" id="A0A3L6RS69"/>
<protein>
    <submittedName>
        <fullName evidence="3">Atherin-like</fullName>
    </submittedName>
</protein>
<feature type="compositionally biased region" description="Low complexity" evidence="1">
    <location>
        <begin position="139"/>
        <end position="152"/>
    </location>
</feature>
<feature type="region of interest" description="Disordered" evidence="1">
    <location>
        <begin position="64"/>
        <end position="226"/>
    </location>
</feature>
<dbReference type="EMBL" id="PQIB02000007">
    <property type="protein sequence ID" value="RLN08435.1"/>
    <property type="molecule type" value="Genomic_DNA"/>
</dbReference>
<organism evidence="3 4">
    <name type="scientific">Panicum miliaceum</name>
    <name type="common">Proso millet</name>
    <name type="synonym">Broomcorn millet</name>
    <dbReference type="NCBI Taxonomy" id="4540"/>
    <lineage>
        <taxon>Eukaryota</taxon>
        <taxon>Viridiplantae</taxon>
        <taxon>Streptophyta</taxon>
        <taxon>Embryophyta</taxon>
        <taxon>Tracheophyta</taxon>
        <taxon>Spermatophyta</taxon>
        <taxon>Magnoliopsida</taxon>
        <taxon>Liliopsida</taxon>
        <taxon>Poales</taxon>
        <taxon>Poaceae</taxon>
        <taxon>PACMAD clade</taxon>
        <taxon>Panicoideae</taxon>
        <taxon>Panicodae</taxon>
        <taxon>Paniceae</taxon>
        <taxon>Panicinae</taxon>
        <taxon>Panicum</taxon>
        <taxon>Panicum sect. Panicum</taxon>
    </lineage>
</organism>
<evidence type="ECO:0000313" key="3">
    <source>
        <dbReference type="EMBL" id="RLN08435.1"/>
    </source>
</evidence>
<feature type="compositionally biased region" description="Pro residues" evidence="1">
    <location>
        <begin position="126"/>
        <end position="138"/>
    </location>
</feature>
<evidence type="ECO:0000313" key="4">
    <source>
        <dbReference type="Proteomes" id="UP000275267"/>
    </source>
</evidence>
<keyword evidence="2" id="KW-1133">Transmembrane helix</keyword>
<keyword evidence="2" id="KW-0472">Membrane</keyword>
<keyword evidence="2" id="KW-0812">Transmembrane</keyword>
<sequence length="226" mass="23249">MKTLGPKPGKGGKIHSSPAEYPITVVFRLLLAAILILVAGLTPEDQRVLAHLVTRSFLVWAGTPPRHRRRSRCAAAGGGGAGTCRPSGACASSATAASGRGGAAPRSMTASTPPRRPSRSTSTRLSPPPPPPLPPLRPPSSATRASAAGLSPPLLPRHPLRRRSRFGAAPTRWHPCHGGGHPGALVSTPSFLPSSHVAPGSRDVPLQEQGECPGSPRGGHGGGMRR</sequence>
<accession>A0A3L6RS69</accession>
<evidence type="ECO:0000256" key="2">
    <source>
        <dbReference type="SAM" id="Phobius"/>
    </source>
</evidence>
<reference evidence="4" key="1">
    <citation type="journal article" date="2019" name="Nat. Commun.">
        <title>The genome of broomcorn millet.</title>
        <authorList>
            <person name="Zou C."/>
            <person name="Miki D."/>
            <person name="Li D."/>
            <person name="Tang Q."/>
            <person name="Xiao L."/>
            <person name="Rajput S."/>
            <person name="Deng P."/>
            <person name="Jia W."/>
            <person name="Huang R."/>
            <person name="Zhang M."/>
            <person name="Sun Y."/>
            <person name="Hu J."/>
            <person name="Fu X."/>
            <person name="Schnable P.S."/>
            <person name="Li F."/>
            <person name="Zhang H."/>
            <person name="Feng B."/>
            <person name="Zhu X."/>
            <person name="Liu R."/>
            <person name="Schnable J.C."/>
            <person name="Zhu J.-K."/>
            <person name="Zhang H."/>
        </authorList>
    </citation>
    <scope>NUCLEOTIDE SEQUENCE [LARGE SCALE GENOMIC DNA]</scope>
</reference>
<name>A0A3L6RS69_PANMI</name>
<dbReference type="STRING" id="4540.A0A3L6RS69"/>
<comment type="caution">
    <text evidence="3">The sequence shown here is derived from an EMBL/GenBank/DDBJ whole genome shotgun (WGS) entry which is preliminary data.</text>
</comment>
<evidence type="ECO:0000256" key="1">
    <source>
        <dbReference type="SAM" id="MobiDB-lite"/>
    </source>
</evidence>